<dbReference type="AlphaFoldDB" id="A0A6I4NTW3"/>
<dbReference type="SUPFAM" id="SSF50475">
    <property type="entry name" value="FMN-binding split barrel"/>
    <property type="match status" value="1"/>
</dbReference>
<gene>
    <name evidence="1" type="ORF">GB864_03080</name>
</gene>
<dbReference type="GO" id="GO:0016491">
    <property type="term" value="F:oxidoreductase activity"/>
    <property type="evidence" value="ECO:0007669"/>
    <property type="project" value="InterPro"/>
</dbReference>
<dbReference type="Pfam" id="PF04075">
    <property type="entry name" value="F420H2_quin_red"/>
    <property type="match status" value="1"/>
</dbReference>
<protein>
    <submittedName>
        <fullName evidence="1">Nitroreductase family deazaflavin-dependent oxidoreductase</fullName>
    </submittedName>
</protein>
<dbReference type="Proteomes" id="UP000438182">
    <property type="component" value="Unassembled WGS sequence"/>
</dbReference>
<dbReference type="EMBL" id="WSTA01000008">
    <property type="protein sequence ID" value="MWB97541.1"/>
    <property type="molecule type" value="Genomic_DNA"/>
</dbReference>
<organism evidence="1 2">
    <name type="scientific">Agromyces seonyuensis</name>
    <dbReference type="NCBI Taxonomy" id="2662446"/>
    <lineage>
        <taxon>Bacteria</taxon>
        <taxon>Bacillati</taxon>
        <taxon>Actinomycetota</taxon>
        <taxon>Actinomycetes</taxon>
        <taxon>Micrococcales</taxon>
        <taxon>Microbacteriaceae</taxon>
        <taxon>Agromyces</taxon>
    </lineage>
</organism>
<evidence type="ECO:0000313" key="2">
    <source>
        <dbReference type="Proteomes" id="UP000438182"/>
    </source>
</evidence>
<proteinExistence type="predicted"/>
<dbReference type="InterPro" id="IPR012349">
    <property type="entry name" value="Split_barrel_FMN-bd"/>
</dbReference>
<dbReference type="Gene3D" id="2.30.110.10">
    <property type="entry name" value="Electron Transport, Fmn-binding Protein, Chain A"/>
    <property type="match status" value="1"/>
</dbReference>
<reference evidence="1 2" key="1">
    <citation type="submission" date="2019-12" db="EMBL/GenBank/DDBJ databases">
        <authorList>
            <person name="Kim Y.S."/>
        </authorList>
    </citation>
    <scope>NUCLEOTIDE SEQUENCE [LARGE SCALE GENOMIC DNA]</scope>
    <source>
        <strain evidence="1 2">MMS17-SY077</strain>
    </source>
</reference>
<dbReference type="InterPro" id="IPR004378">
    <property type="entry name" value="F420H2_quin_Rdtase"/>
</dbReference>
<evidence type="ECO:0000313" key="1">
    <source>
        <dbReference type="EMBL" id="MWB97541.1"/>
    </source>
</evidence>
<keyword evidence="2" id="KW-1185">Reference proteome</keyword>
<comment type="caution">
    <text evidence="1">The sequence shown here is derived from an EMBL/GenBank/DDBJ whole genome shotgun (WGS) entry which is preliminary data.</text>
</comment>
<accession>A0A6I4NTW3</accession>
<name>A0A6I4NTW3_9MICO</name>
<dbReference type="RefSeq" id="WP_160422887.1">
    <property type="nucleotide sequence ID" value="NZ_WSTA01000008.1"/>
</dbReference>
<sequence>MNTYLHRDPEAARITRALAMTPASSARERTIDITTIGARTGSARRIEVWFYRVDGEIYLTTSPARRSWYANLLRNPDFTFHLKHGIRADLHAHAEPIRDANTRAHVLGSIIDDLNQPRNPAGIPQPVEPLAAWLTGSPLMHITFPAGANS</sequence>